<gene>
    <name evidence="6" type="ORF">COCNU_13G006530</name>
</gene>
<dbReference type="PANTHER" id="PTHR11783">
    <property type="entry name" value="SULFOTRANSFERASE SULT"/>
    <property type="match status" value="1"/>
</dbReference>
<evidence type="ECO:0000256" key="4">
    <source>
        <dbReference type="SAM" id="MobiDB-lite"/>
    </source>
</evidence>
<reference evidence="6" key="1">
    <citation type="journal article" date="2017" name="Gigascience">
        <title>The genome draft of coconut (Cocos nucifera).</title>
        <authorList>
            <person name="Xiao Y."/>
            <person name="Xu P."/>
            <person name="Fan H."/>
            <person name="Baudouin L."/>
            <person name="Xia W."/>
            <person name="Bocs S."/>
            <person name="Xu J."/>
            <person name="Li Q."/>
            <person name="Guo A."/>
            <person name="Zhou L."/>
            <person name="Li J."/>
            <person name="Wu Y."/>
            <person name="Ma Z."/>
            <person name="Armero A."/>
            <person name="Issali A.E."/>
            <person name="Liu N."/>
            <person name="Peng M."/>
            <person name="Yang Y."/>
        </authorList>
    </citation>
    <scope>NUCLEOTIDE SEQUENCE</scope>
    <source>
        <tissue evidence="6">Spear leaf of Hainan Tall coconut</tissue>
    </source>
</reference>
<keyword evidence="7" id="KW-1185">Reference proteome</keyword>
<reference evidence="6" key="2">
    <citation type="submission" date="2019-07" db="EMBL/GenBank/DDBJ databases">
        <authorList>
            <person name="Yang Y."/>
            <person name="Bocs S."/>
            <person name="Baudouin L."/>
        </authorList>
    </citation>
    <scope>NUCLEOTIDE SEQUENCE</scope>
    <source>
        <tissue evidence="6">Spear leaf of Hainan Tall coconut</tissue>
    </source>
</reference>
<organism evidence="6 7">
    <name type="scientific">Cocos nucifera</name>
    <name type="common">Coconut palm</name>
    <dbReference type="NCBI Taxonomy" id="13894"/>
    <lineage>
        <taxon>Eukaryota</taxon>
        <taxon>Viridiplantae</taxon>
        <taxon>Streptophyta</taxon>
        <taxon>Embryophyta</taxon>
        <taxon>Tracheophyta</taxon>
        <taxon>Spermatophyta</taxon>
        <taxon>Magnoliopsida</taxon>
        <taxon>Liliopsida</taxon>
        <taxon>Arecaceae</taxon>
        <taxon>Arecoideae</taxon>
        <taxon>Cocoseae</taxon>
        <taxon>Attaleinae</taxon>
        <taxon>Cocos</taxon>
    </lineage>
</organism>
<dbReference type="Pfam" id="PF00685">
    <property type="entry name" value="Sulfotransfer_1"/>
    <property type="match status" value="1"/>
</dbReference>
<dbReference type="SUPFAM" id="SSF52540">
    <property type="entry name" value="P-loop containing nucleoside triphosphate hydrolases"/>
    <property type="match status" value="1"/>
</dbReference>
<dbReference type="EMBL" id="CM017884">
    <property type="protein sequence ID" value="KAG1366863.1"/>
    <property type="molecule type" value="Genomic_DNA"/>
</dbReference>
<dbReference type="AlphaFoldDB" id="A0A8K0ITZ8"/>
<protein>
    <recommendedName>
        <fullName evidence="3">Sulfotransferase</fullName>
        <ecNumber evidence="3">2.8.2.-</ecNumber>
    </recommendedName>
</protein>
<accession>A0A8K0ITZ8</accession>
<name>A0A8K0ITZ8_COCNU</name>
<dbReference type="Gene3D" id="3.40.50.300">
    <property type="entry name" value="P-loop containing nucleotide triphosphate hydrolases"/>
    <property type="match status" value="1"/>
</dbReference>
<feature type="region of interest" description="Disordered" evidence="4">
    <location>
        <begin position="1"/>
        <end position="28"/>
    </location>
</feature>
<evidence type="ECO:0000256" key="2">
    <source>
        <dbReference type="ARBA" id="ARBA00022679"/>
    </source>
</evidence>
<evidence type="ECO:0000313" key="6">
    <source>
        <dbReference type="EMBL" id="KAG1366863.1"/>
    </source>
</evidence>
<dbReference type="InterPro" id="IPR000863">
    <property type="entry name" value="Sulfotransferase_dom"/>
</dbReference>
<comment type="similarity">
    <text evidence="1 3">Belongs to the sulfotransferase 1 family.</text>
</comment>
<dbReference type="GO" id="GO:0008146">
    <property type="term" value="F:sulfotransferase activity"/>
    <property type="evidence" value="ECO:0007669"/>
    <property type="project" value="InterPro"/>
</dbReference>
<sequence>MAAFPSLSHGSHLSEAQEDKREENLTPGQRITEYNDLISTLPHLLRKYHNFWIPEYQLPSIVIIQQHFKARHSDVFLVSHPKSGTTWLKALVFATINRTRYQFDNHPLLSRSPQDGVPCIEYDFAKDEASKIEAMPSPRILQSHYPYSPLSDSIKASDCRIIHVCRDAKDVLVSRWFFPNRMKRSNDMEPIQSGRAFEMFCEGICPYGPIWDHVLEYWEESLRRPEKVLFMKYEEMLEEPIGNAKRLAEFMGCPFSLKEEKAGVVEEIVRLCSFEKLKNLEVNKANASIAPNIKLDHPTNSFRQRYLVAPSSYLLEQASCHQGN</sequence>
<dbReference type="OrthoDB" id="588844at2759"/>
<dbReference type="EC" id="2.8.2.-" evidence="3"/>
<evidence type="ECO:0000256" key="3">
    <source>
        <dbReference type="RuleBase" id="RU361155"/>
    </source>
</evidence>
<evidence type="ECO:0000256" key="1">
    <source>
        <dbReference type="ARBA" id="ARBA00005771"/>
    </source>
</evidence>
<evidence type="ECO:0000259" key="5">
    <source>
        <dbReference type="Pfam" id="PF00685"/>
    </source>
</evidence>
<dbReference type="Proteomes" id="UP000797356">
    <property type="component" value="Chromosome 13"/>
</dbReference>
<dbReference type="InterPro" id="IPR027417">
    <property type="entry name" value="P-loop_NTPase"/>
</dbReference>
<comment type="caution">
    <text evidence="6">The sequence shown here is derived from an EMBL/GenBank/DDBJ whole genome shotgun (WGS) entry which is preliminary data.</text>
</comment>
<keyword evidence="2 3" id="KW-0808">Transferase</keyword>
<feature type="compositionally biased region" description="Basic and acidic residues" evidence="4">
    <location>
        <begin position="15"/>
        <end position="24"/>
    </location>
</feature>
<feature type="domain" description="Sulfotransferase" evidence="5">
    <location>
        <begin position="73"/>
        <end position="302"/>
    </location>
</feature>
<proteinExistence type="inferred from homology"/>
<evidence type="ECO:0000313" key="7">
    <source>
        <dbReference type="Proteomes" id="UP000797356"/>
    </source>
</evidence>